<evidence type="ECO:0000256" key="2">
    <source>
        <dbReference type="ARBA" id="ARBA00022448"/>
    </source>
</evidence>
<keyword evidence="9" id="KW-1003">Cell membrane</keyword>
<feature type="transmembrane region" description="Helical" evidence="9">
    <location>
        <begin position="223"/>
        <end position="240"/>
    </location>
</feature>
<keyword evidence="3 9" id="KW-0812">Transmembrane</keyword>
<dbReference type="EMBL" id="PFWU01000047">
    <property type="protein sequence ID" value="PJA45197.1"/>
    <property type="molecule type" value="Genomic_DNA"/>
</dbReference>
<reference evidence="11" key="1">
    <citation type="submission" date="2017-09" db="EMBL/GenBank/DDBJ databases">
        <title>Depth-based differentiation of microbial function through sediment-hosted aquifers and enrichment of novel symbionts in the deep terrestrial subsurface.</title>
        <authorList>
            <person name="Probst A.J."/>
            <person name="Ladd B."/>
            <person name="Jarett J.K."/>
            <person name="Geller-Mcgrath D.E."/>
            <person name="Sieber C.M.K."/>
            <person name="Emerson J.B."/>
            <person name="Anantharaman K."/>
            <person name="Thomas B.C."/>
            <person name="Malmstrom R."/>
            <person name="Stieglmeier M."/>
            <person name="Klingl A."/>
            <person name="Woyke T."/>
            <person name="Ryan C.M."/>
            <person name="Banfield J.F."/>
        </authorList>
    </citation>
    <scope>NUCLEOTIDE SEQUENCE [LARGE SCALE GENOMIC DNA]</scope>
</reference>
<evidence type="ECO:0000256" key="3">
    <source>
        <dbReference type="ARBA" id="ARBA00022692"/>
    </source>
</evidence>
<keyword evidence="2 9" id="KW-0813">Transport</keyword>
<evidence type="ECO:0000256" key="5">
    <source>
        <dbReference type="ARBA" id="ARBA00022967"/>
    </source>
</evidence>
<gene>
    <name evidence="9 10" type="primary">hppA</name>
    <name evidence="10" type="ORF">CO174_04505</name>
</gene>
<dbReference type="HAMAP" id="MF_01129">
    <property type="entry name" value="PPase_energized_pump"/>
    <property type="match status" value="1"/>
</dbReference>
<evidence type="ECO:0000313" key="10">
    <source>
        <dbReference type="EMBL" id="PJA45197.1"/>
    </source>
</evidence>
<feature type="transmembrane region" description="Helical" evidence="9">
    <location>
        <begin position="313"/>
        <end position="334"/>
    </location>
</feature>
<organism evidence="10 11">
    <name type="scientific">Candidatus Uhrbacteria bacterium CG_4_9_14_3_um_filter_50_9</name>
    <dbReference type="NCBI Taxonomy" id="1975035"/>
    <lineage>
        <taxon>Bacteria</taxon>
        <taxon>Candidatus Uhriibacteriota</taxon>
    </lineage>
</organism>
<dbReference type="NCBIfam" id="TIGR01104">
    <property type="entry name" value="V_PPase"/>
    <property type="match status" value="1"/>
</dbReference>
<accession>A0A2M7XBD1</accession>
<evidence type="ECO:0000256" key="9">
    <source>
        <dbReference type="HAMAP-Rule" id="MF_01129"/>
    </source>
</evidence>
<protein>
    <recommendedName>
        <fullName evidence="9">K(+)-insensitive pyrophosphate-energized proton pump</fullName>
        <ecNumber evidence="9">7.1.3.1</ecNumber>
    </recommendedName>
    <alternativeName>
        <fullName evidence="9">Membrane-bound proton-translocating pyrophosphatase</fullName>
    </alternativeName>
    <alternativeName>
        <fullName evidence="9">Pyrophosphate-energized inorganic pyrophosphatase</fullName>
        <shortName evidence="9">H(+)-PPase</shortName>
    </alternativeName>
</protein>
<dbReference type="EC" id="7.1.3.1" evidence="9"/>
<feature type="transmembrane region" description="Helical" evidence="9">
    <location>
        <begin position="119"/>
        <end position="143"/>
    </location>
</feature>
<feature type="transmembrane region" description="Helical" evidence="9">
    <location>
        <begin position="246"/>
        <end position="267"/>
    </location>
</feature>
<dbReference type="NCBIfam" id="NF001960">
    <property type="entry name" value="PRK00733.3-5"/>
    <property type="match status" value="1"/>
</dbReference>
<keyword evidence="6 9" id="KW-1133">Transmembrane helix</keyword>
<feature type="transmembrane region" description="Helical" evidence="9">
    <location>
        <begin position="149"/>
        <end position="168"/>
    </location>
</feature>
<dbReference type="GO" id="GO:0005886">
    <property type="term" value="C:plasma membrane"/>
    <property type="evidence" value="ECO:0007669"/>
    <property type="project" value="UniProtKB-SubCell"/>
</dbReference>
<feature type="transmembrane region" description="Helical" evidence="9">
    <location>
        <begin position="481"/>
        <end position="502"/>
    </location>
</feature>
<evidence type="ECO:0000313" key="11">
    <source>
        <dbReference type="Proteomes" id="UP000229385"/>
    </source>
</evidence>
<keyword evidence="9" id="KW-0375">Hydrogen ion transport</keyword>
<sequence>MTIIHYAIGAGVLALLYGGLLIQWILKRPAGEGKMKGIALAIQEGANAYMARQYKVITLIGVVMFLILTFTLGWNMALGFLVGAILSGLAGYIGMSVSVRSNVRTTEAARKGLSEAMDVAVRGGAVTGLFVVGLALIGVAGFYAITGDIHALVGLGFGGSLISVFARLGGGIFTKAADVGADLVGKTEANIPEDDPRNPAVIADNVGDNVGDCAGMAADLFETYAVTSVATMLLASLLFAGNETVILYPLALGAMAIVASIVGTWFIKIGKDQNIMKALYKGLIVAGLLAAVGFYPITTKLLAGIEGLDPMNVYYSALLGLGVTALLIMITEYYTATAYKPVQKLAEASESGHGTNIIAGLALSMKSTALPVLTIVFGILIAFQLAGLFGIAIAAMAMLSLTGIVVAMDAFGPITDNAGGIAEMANLPEEVRTITDALDAVGNTTKAVTKAYAIGSAGLAALVLFGDYVHAIESKGVEITFTLADPNVIAGLFLGGLVTYLFGAMAMEAVGKAAGTVVEEVRRQFREIPGIMQGTAKPEYGKAVDLVTTAAIKYMIVPSLLAVLAPIVVGFGLGPEALGGLLIGSIITGIFVAISMTTGGGAWDNAKKYIESGNYGGKGSDAHKAAVTGDTVGDPYKDTAGPAINPMIKILNIVALLIVALIV</sequence>
<dbReference type="PANTHER" id="PTHR31998">
    <property type="entry name" value="K(+)-INSENSITIVE PYROPHOSPHATE-ENERGIZED PROTON PUMP"/>
    <property type="match status" value="1"/>
</dbReference>
<dbReference type="Proteomes" id="UP000229385">
    <property type="component" value="Unassembled WGS sequence"/>
</dbReference>
<feature type="transmembrane region" description="Helical" evidence="9">
    <location>
        <begin position="554"/>
        <end position="574"/>
    </location>
</feature>
<dbReference type="PIRSF" id="PIRSF001265">
    <property type="entry name" value="H+-PPase"/>
    <property type="match status" value="1"/>
</dbReference>
<proteinExistence type="inferred from homology"/>
<evidence type="ECO:0000256" key="6">
    <source>
        <dbReference type="ARBA" id="ARBA00022989"/>
    </source>
</evidence>
<keyword evidence="7 9" id="KW-0406">Ion transport</keyword>
<dbReference type="GO" id="GO:0009678">
    <property type="term" value="F:diphosphate hydrolysis-driven proton transmembrane transporter activity"/>
    <property type="evidence" value="ECO:0007669"/>
    <property type="project" value="UniProtKB-UniRule"/>
</dbReference>
<keyword evidence="4 9" id="KW-0460">Magnesium</keyword>
<keyword evidence="5 9" id="KW-1278">Translocase</keyword>
<dbReference type="GO" id="GO:0012505">
    <property type="term" value="C:endomembrane system"/>
    <property type="evidence" value="ECO:0007669"/>
    <property type="project" value="UniProtKB-SubCell"/>
</dbReference>
<name>A0A2M7XBD1_9BACT</name>
<comment type="function">
    <text evidence="9">Proton pump that utilizes the energy of pyrophosphate hydrolysis as the driving force for proton movement across the membrane. Generates a proton motive force.</text>
</comment>
<evidence type="ECO:0000256" key="8">
    <source>
        <dbReference type="ARBA" id="ARBA00023136"/>
    </source>
</evidence>
<evidence type="ECO:0000256" key="4">
    <source>
        <dbReference type="ARBA" id="ARBA00022842"/>
    </source>
</evidence>
<comment type="catalytic activity">
    <reaction evidence="9">
        <text>diphosphate + H2O + H(+)(in) = 2 phosphate + 2 H(+)(out)</text>
        <dbReference type="Rhea" id="RHEA:13973"/>
        <dbReference type="ChEBI" id="CHEBI:15377"/>
        <dbReference type="ChEBI" id="CHEBI:15378"/>
        <dbReference type="ChEBI" id="CHEBI:33019"/>
        <dbReference type="ChEBI" id="CHEBI:43474"/>
        <dbReference type="EC" id="7.1.3.1"/>
    </reaction>
</comment>
<dbReference type="Pfam" id="PF03030">
    <property type="entry name" value="H_PPase"/>
    <property type="match status" value="1"/>
</dbReference>
<comment type="similarity">
    <text evidence="9">Belongs to the H(+)-translocating pyrophosphatase (TC 3.A.10) family. K(+)-insensitive subfamily.</text>
</comment>
<dbReference type="AlphaFoldDB" id="A0A2M7XBD1"/>
<dbReference type="NCBIfam" id="NF001951">
    <property type="entry name" value="PRK00733.1-2"/>
    <property type="match status" value="1"/>
</dbReference>
<feature type="transmembrane region" description="Helical" evidence="9">
    <location>
        <begin position="80"/>
        <end position="99"/>
    </location>
</feature>
<feature type="transmembrane region" description="Helical" evidence="9">
    <location>
        <begin position="6"/>
        <end position="26"/>
    </location>
</feature>
<comment type="subunit">
    <text evidence="9">Homodimer.</text>
</comment>
<comment type="subcellular location">
    <subcellularLocation>
        <location evidence="9">Cell membrane</location>
        <topology evidence="9">Multi-pass membrane protein</topology>
    </subcellularLocation>
    <subcellularLocation>
        <location evidence="1">Endomembrane system</location>
        <topology evidence="1">Multi-pass membrane protein</topology>
    </subcellularLocation>
</comment>
<feature type="transmembrane region" description="Helical" evidence="9">
    <location>
        <begin position="581"/>
        <end position="603"/>
    </location>
</feature>
<comment type="caution">
    <text evidence="10">The sequence shown here is derived from an EMBL/GenBank/DDBJ whole genome shotgun (WGS) entry which is preliminary data.</text>
</comment>
<comment type="caution">
    <text evidence="9">Lacks conserved residue(s) required for the propagation of feature annotation.</text>
</comment>
<feature type="transmembrane region" description="Helical" evidence="9">
    <location>
        <begin position="372"/>
        <end position="399"/>
    </location>
</feature>
<dbReference type="GO" id="GO:0000287">
    <property type="term" value="F:magnesium ion binding"/>
    <property type="evidence" value="ECO:0007669"/>
    <property type="project" value="UniProtKB-UniRule"/>
</dbReference>
<feature type="transmembrane region" description="Helical" evidence="9">
    <location>
        <begin position="643"/>
        <end position="662"/>
    </location>
</feature>
<feature type="transmembrane region" description="Helical" evidence="9">
    <location>
        <begin position="56"/>
        <end position="74"/>
    </location>
</feature>
<dbReference type="NCBIfam" id="NF001953">
    <property type="entry name" value="PRK00733.2-1"/>
    <property type="match status" value="1"/>
</dbReference>
<keyword evidence="8 9" id="KW-0472">Membrane</keyword>
<comment type="cofactor">
    <cofactor evidence="9">
        <name>Mg(2+)</name>
        <dbReference type="ChEBI" id="CHEBI:18420"/>
    </cofactor>
</comment>
<feature type="transmembrane region" description="Helical" evidence="9">
    <location>
        <begin position="279"/>
        <end position="298"/>
    </location>
</feature>
<feature type="site" description="Determinant of potassium independence" evidence="9">
    <location>
        <position position="446"/>
    </location>
</feature>
<dbReference type="InterPro" id="IPR004131">
    <property type="entry name" value="PPase-energised_H-pump"/>
</dbReference>
<dbReference type="GO" id="GO:0004427">
    <property type="term" value="F:inorganic diphosphate phosphatase activity"/>
    <property type="evidence" value="ECO:0007669"/>
    <property type="project" value="UniProtKB-UniRule"/>
</dbReference>
<evidence type="ECO:0000256" key="1">
    <source>
        <dbReference type="ARBA" id="ARBA00004127"/>
    </source>
</evidence>
<evidence type="ECO:0000256" key="7">
    <source>
        <dbReference type="ARBA" id="ARBA00023065"/>
    </source>
</evidence>
<keyword evidence="10" id="KW-0378">Hydrolase</keyword>